<proteinExistence type="predicted"/>
<name>A3TWG8_PSEBH</name>
<evidence type="ECO:0000256" key="1">
    <source>
        <dbReference type="SAM" id="MobiDB-lite"/>
    </source>
</evidence>
<evidence type="ECO:0000313" key="3">
    <source>
        <dbReference type="Proteomes" id="UP000004318"/>
    </source>
</evidence>
<feature type="region of interest" description="Disordered" evidence="1">
    <location>
        <begin position="1"/>
        <end position="31"/>
    </location>
</feature>
<dbReference type="STRING" id="252305.OB2597_11991"/>
<keyword evidence="3" id="KW-1185">Reference proteome</keyword>
<comment type="caution">
    <text evidence="2">The sequence shown here is derived from an EMBL/GenBank/DDBJ whole genome shotgun (WGS) entry which is preliminary data.</text>
</comment>
<dbReference type="HOGENOM" id="CLU_2634596_0_0_5"/>
<dbReference type="EMBL" id="AAMO01000003">
    <property type="protein sequence ID" value="EAQ03964.1"/>
    <property type="molecule type" value="Genomic_DNA"/>
</dbReference>
<reference evidence="2 3" key="1">
    <citation type="journal article" date="2010" name="J. Bacteriol.">
        <title>Genome sequences of Oceanicola granulosus HTCC2516(T) and Oceanicola batsensis HTCC2597(TDelta).</title>
        <authorList>
            <person name="Thrash J.C."/>
            <person name="Cho J.C."/>
            <person name="Vergin K.L."/>
            <person name="Giovannoni S.J."/>
        </authorList>
    </citation>
    <scope>NUCLEOTIDE SEQUENCE [LARGE SCALE GENOMIC DNA]</scope>
    <source>
        <strain evidence="3">ATCC BAA-863 / DSM 15984 / KCTC 12145 / HTCC2597</strain>
    </source>
</reference>
<organism evidence="2 3">
    <name type="scientific">Pseudooceanicola batsensis (strain ATCC BAA-863 / DSM 15984 / KCTC 12145 / HTCC2597)</name>
    <name type="common">Oceanicola batsensis</name>
    <dbReference type="NCBI Taxonomy" id="252305"/>
    <lineage>
        <taxon>Bacteria</taxon>
        <taxon>Pseudomonadati</taxon>
        <taxon>Pseudomonadota</taxon>
        <taxon>Alphaproteobacteria</taxon>
        <taxon>Rhodobacterales</taxon>
        <taxon>Paracoccaceae</taxon>
        <taxon>Pseudooceanicola</taxon>
    </lineage>
</organism>
<feature type="compositionally biased region" description="Low complexity" evidence="1">
    <location>
        <begin position="1"/>
        <end position="15"/>
    </location>
</feature>
<dbReference type="AlphaFoldDB" id="A3TWG8"/>
<protein>
    <submittedName>
        <fullName evidence="2">Uncharacterized protein</fullName>
    </submittedName>
</protein>
<accession>A3TWG8</accession>
<dbReference type="Proteomes" id="UP000004318">
    <property type="component" value="Unassembled WGS sequence"/>
</dbReference>
<gene>
    <name evidence="2" type="ORF">OB2597_11991</name>
</gene>
<evidence type="ECO:0000313" key="2">
    <source>
        <dbReference type="EMBL" id="EAQ03964.1"/>
    </source>
</evidence>
<sequence>MRVRTTTSTTGTSAHHPGHTRDRTARMKSGTMVERGQTLLACARLSRGAASSPAQRTIAAVTFMARTPLETIDTSVI</sequence>